<sequence length="258" mass="27865">MSQDLIVSSKEGAIGRITLNRPEAMNTFTIPFAQQLDAALWDMENDPDIRVVVINGAGKNFCTGISLDQFPSRTQREAREFLYQIDVFYHTLARMKTVTIAAVHGYAVANGAGLAFGCDLTLAADTAVFGTTAINVGLICLGPAAPMIRLIGRKKTLEMVLTGDTIKAQEAQRLGLVNRVVPEAQLQEAASSLAEKLAAKSPLALQIGKEGINRLQDIPYHQGLDLMDDLFATLSSTEDAVEGVSAFLAKRAPEWKNC</sequence>
<name>A0A0B5FE06_9BACT</name>
<proteinExistence type="inferred from homology"/>
<dbReference type="RefSeq" id="WP_040198872.1">
    <property type="nucleotide sequence ID" value="NZ_CP010311.1"/>
</dbReference>
<dbReference type="InterPro" id="IPR001753">
    <property type="entry name" value="Enoyl-CoA_hydra/iso"/>
</dbReference>
<dbReference type="PANTHER" id="PTHR11941:SF54">
    <property type="entry name" value="ENOYL-COA HYDRATASE, MITOCHONDRIAL"/>
    <property type="match status" value="1"/>
</dbReference>
<dbReference type="AlphaFoldDB" id="A0A0B5FE06"/>
<dbReference type="OrthoDB" id="5365311at2"/>
<dbReference type="KEGG" id="gsb:GSUB_01490"/>
<protein>
    <submittedName>
        <fullName evidence="3">Enoyl-CoA hydratase</fullName>
    </submittedName>
</protein>
<organism evidence="3 4">
    <name type="scientific">Geoalkalibacter subterraneus</name>
    <dbReference type="NCBI Taxonomy" id="483547"/>
    <lineage>
        <taxon>Bacteria</taxon>
        <taxon>Pseudomonadati</taxon>
        <taxon>Thermodesulfobacteriota</taxon>
        <taxon>Desulfuromonadia</taxon>
        <taxon>Desulfuromonadales</taxon>
        <taxon>Geoalkalibacteraceae</taxon>
        <taxon>Geoalkalibacter</taxon>
    </lineage>
</organism>
<dbReference type="Proteomes" id="UP000035036">
    <property type="component" value="Chromosome"/>
</dbReference>
<dbReference type="Gene3D" id="1.10.12.10">
    <property type="entry name" value="Lyase 2-enoyl-coa Hydratase, Chain A, domain 2"/>
    <property type="match status" value="1"/>
</dbReference>
<dbReference type="InterPro" id="IPR014748">
    <property type="entry name" value="Enoyl-CoA_hydra_C"/>
</dbReference>
<reference evidence="3 4" key="1">
    <citation type="journal article" date="2015" name="Genome Announc.">
        <title>Genomes of Geoalkalibacter ferrihydriticus Z-0531T and Geoalkalibacter subterraneus Red1T, Two Haloalkaliphilic Metal-Reducing Deltaproteobacteria.</title>
        <authorList>
            <person name="Badalamenti J.P."/>
            <person name="Krajmalnik-Brown R."/>
            <person name="Torres C.I."/>
            <person name="Bond D.R."/>
        </authorList>
    </citation>
    <scope>NUCLEOTIDE SEQUENCE [LARGE SCALE GENOMIC DNA]</scope>
    <source>
        <strain evidence="3 4">Red1</strain>
    </source>
</reference>
<comment type="similarity">
    <text evidence="1">Belongs to the enoyl-CoA hydratase/isomerase family.</text>
</comment>
<evidence type="ECO:0000256" key="1">
    <source>
        <dbReference type="ARBA" id="ARBA00005254"/>
    </source>
</evidence>
<dbReference type="SUPFAM" id="SSF52096">
    <property type="entry name" value="ClpP/crotonase"/>
    <property type="match status" value="1"/>
</dbReference>
<accession>A0A0B5FE06</accession>
<dbReference type="GO" id="GO:0016829">
    <property type="term" value="F:lyase activity"/>
    <property type="evidence" value="ECO:0007669"/>
    <property type="project" value="UniProtKB-KW"/>
</dbReference>
<dbReference type="PANTHER" id="PTHR11941">
    <property type="entry name" value="ENOYL-COA HYDRATASE-RELATED"/>
    <property type="match status" value="1"/>
</dbReference>
<evidence type="ECO:0000313" key="3">
    <source>
        <dbReference type="EMBL" id="AJF05513.1"/>
    </source>
</evidence>
<keyword evidence="4" id="KW-1185">Reference proteome</keyword>
<evidence type="ECO:0000313" key="4">
    <source>
        <dbReference type="Proteomes" id="UP000035036"/>
    </source>
</evidence>
<dbReference type="EMBL" id="CP010311">
    <property type="protein sequence ID" value="AJF05513.1"/>
    <property type="molecule type" value="Genomic_DNA"/>
</dbReference>
<dbReference type="Gene3D" id="3.90.226.10">
    <property type="entry name" value="2-enoyl-CoA Hydratase, Chain A, domain 1"/>
    <property type="match status" value="1"/>
</dbReference>
<dbReference type="InterPro" id="IPR029045">
    <property type="entry name" value="ClpP/crotonase-like_dom_sf"/>
</dbReference>
<gene>
    <name evidence="3" type="ORF">GSUB_01490</name>
</gene>
<dbReference type="HOGENOM" id="CLU_009834_7_3_7"/>
<dbReference type="Pfam" id="PF00378">
    <property type="entry name" value="ECH_1"/>
    <property type="match status" value="1"/>
</dbReference>
<keyword evidence="2" id="KW-0456">Lyase</keyword>
<dbReference type="GO" id="GO:0006635">
    <property type="term" value="P:fatty acid beta-oxidation"/>
    <property type="evidence" value="ECO:0007669"/>
    <property type="project" value="TreeGrafter"/>
</dbReference>
<evidence type="ECO:0000256" key="2">
    <source>
        <dbReference type="ARBA" id="ARBA00023239"/>
    </source>
</evidence>
<dbReference type="STRING" id="483547.GSUB_01490"/>
<dbReference type="CDD" id="cd06558">
    <property type="entry name" value="crotonase-like"/>
    <property type="match status" value="1"/>
</dbReference>